<evidence type="ECO:0000256" key="9">
    <source>
        <dbReference type="SAM" id="MobiDB-lite"/>
    </source>
</evidence>
<evidence type="ECO:0000256" key="4">
    <source>
        <dbReference type="ARBA" id="ARBA00022692"/>
    </source>
</evidence>
<feature type="compositionally biased region" description="Acidic residues" evidence="9">
    <location>
        <begin position="375"/>
        <end position="388"/>
    </location>
</feature>
<accession>A0A8S2HWW9</accession>
<dbReference type="PANTHER" id="PTHR43394:SF1">
    <property type="entry name" value="ATP-BINDING CASSETTE SUB-FAMILY B MEMBER 10, MITOCHONDRIAL"/>
    <property type="match status" value="1"/>
</dbReference>
<dbReference type="SUPFAM" id="SSF90123">
    <property type="entry name" value="ABC transporter transmembrane region"/>
    <property type="match status" value="1"/>
</dbReference>
<dbReference type="GO" id="GO:0015421">
    <property type="term" value="F:ABC-type oligopeptide transporter activity"/>
    <property type="evidence" value="ECO:0007669"/>
    <property type="project" value="TreeGrafter"/>
</dbReference>
<keyword evidence="8 10" id="KW-0472">Membrane</keyword>
<comment type="subcellular location">
    <subcellularLocation>
        <location evidence="1">Membrane</location>
        <topology evidence="1">Multi-pass membrane protein</topology>
    </subcellularLocation>
</comment>
<evidence type="ECO:0000259" key="12">
    <source>
        <dbReference type="PROSITE" id="PS50929"/>
    </source>
</evidence>
<evidence type="ECO:0000256" key="8">
    <source>
        <dbReference type="ARBA" id="ARBA00023136"/>
    </source>
</evidence>
<evidence type="ECO:0000256" key="1">
    <source>
        <dbReference type="ARBA" id="ARBA00004141"/>
    </source>
</evidence>
<dbReference type="InterPro" id="IPR027417">
    <property type="entry name" value="P-loop_NTPase"/>
</dbReference>
<evidence type="ECO:0000256" key="5">
    <source>
        <dbReference type="ARBA" id="ARBA00022741"/>
    </source>
</evidence>
<dbReference type="AlphaFoldDB" id="A0A8S2HWW9"/>
<evidence type="ECO:0000313" key="15">
    <source>
        <dbReference type="Proteomes" id="UP000682733"/>
    </source>
</evidence>
<dbReference type="InterPro" id="IPR036640">
    <property type="entry name" value="ABC1_TM_sf"/>
</dbReference>
<evidence type="ECO:0000256" key="3">
    <source>
        <dbReference type="ARBA" id="ARBA00022448"/>
    </source>
</evidence>
<dbReference type="GO" id="GO:0005743">
    <property type="term" value="C:mitochondrial inner membrane"/>
    <property type="evidence" value="ECO:0007669"/>
    <property type="project" value="TreeGrafter"/>
</dbReference>
<dbReference type="InterPro" id="IPR017871">
    <property type="entry name" value="ABC_transporter-like_CS"/>
</dbReference>
<evidence type="ECO:0000313" key="13">
    <source>
        <dbReference type="EMBL" id="CAF0913439.1"/>
    </source>
</evidence>
<dbReference type="Gene3D" id="1.20.1560.10">
    <property type="entry name" value="ABC transporter type 1, transmembrane domain"/>
    <property type="match status" value="2"/>
</dbReference>
<organism evidence="14 15">
    <name type="scientific">Didymodactylos carnosus</name>
    <dbReference type="NCBI Taxonomy" id="1234261"/>
    <lineage>
        <taxon>Eukaryota</taxon>
        <taxon>Metazoa</taxon>
        <taxon>Spiralia</taxon>
        <taxon>Gnathifera</taxon>
        <taxon>Rotifera</taxon>
        <taxon>Eurotatoria</taxon>
        <taxon>Bdelloidea</taxon>
        <taxon>Philodinida</taxon>
        <taxon>Philodinidae</taxon>
        <taxon>Didymodactylos</taxon>
    </lineage>
</organism>
<dbReference type="PROSITE" id="PS50929">
    <property type="entry name" value="ABC_TM1F"/>
    <property type="match status" value="1"/>
</dbReference>
<dbReference type="InterPro" id="IPR039421">
    <property type="entry name" value="Type_1_exporter"/>
</dbReference>
<evidence type="ECO:0000256" key="10">
    <source>
        <dbReference type="SAM" id="Phobius"/>
    </source>
</evidence>
<feature type="non-terminal residue" evidence="14">
    <location>
        <position position="1"/>
    </location>
</feature>
<dbReference type="CDD" id="cd03249">
    <property type="entry name" value="ABC_MTABC3_MDL1_MDL2"/>
    <property type="match status" value="1"/>
</dbReference>
<evidence type="ECO:0000256" key="6">
    <source>
        <dbReference type="ARBA" id="ARBA00022840"/>
    </source>
</evidence>
<dbReference type="InterPro" id="IPR011527">
    <property type="entry name" value="ABC1_TM_dom"/>
</dbReference>
<evidence type="ECO:0000256" key="2">
    <source>
        <dbReference type="ARBA" id="ARBA00007577"/>
    </source>
</evidence>
<dbReference type="GO" id="GO:0090374">
    <property type="term" value="P:oligopeptide export from mitochondrion"/>
    <property type="evidence" value="ECO:0007669"/>
    <property type="project" value="TreeGrafter"/>
</dbReference>
<keyword evidence="6" id="KW-0067">ATP-binding</keyword>
<sequence>GIVVAFTVNWKLSLVILTISPIIFIATIIGAKIVSLSIMRELAAYSKADYVAQEVFGAVRTVFAFNGQEYEQQRYTLPHFQIVSEACGAVQRVLQIIDHNTSNEQKNEKRDENPDIEGDIEFDNVHFSYPARQDTKILDGLSFSIKTGETVALCGQSGSGKSTIMHLLLRFYELETSNSSSGSIRIGNHLLKEYNLERLRKQIGVVGQEPVLFSTTIYENIQYGKENATREEIEDAAKQANAHEFIMKLPDRYQTLVGERGIQLSGGEKQRVAIARALINQPKLLLLDEATSALDNESERLVQDALHRACKGRTTIIIAHRLSTIRNVDRIYVLHKGRTIEQGNHETLIGSRGYYYSIIQIQQQPDVDSDGQQQQEEEEMEEEEEECEDNSRKSIVIFMNYRE</sequence>
<dbReference type="SUPFAM" id="SSF52540">
    <property type="entry name" value="P-loop containing nucleoside triphosphate hydrolases"/>
    <property type="match status" value="1"/>
</dbReference>
<dbReference type="Gene3D" id="3.40.50.300">
    <property type="entry name" value="P-loop containing nucleotide triphosphate hydrolases"/>
    <property type="match status" value="1"/>
</dbReference>
<evidence type="ECO:0000259" key="11">
    <source>
        <dbReference type="PROSITE" id="PS50893"/>
    </source>
</evidence>
<comment type="similarity">
    <text evidence="2">Belongs to the ABC transporter superfamily. ABCB family. Multidrug resistance exporter (TC 3.A.1.201) subfamily.</text>
</comment>
<dbReference type="Proteomes" id="UP000682733">
    <property type="component" value="Unassembled WGS sequence"/>
</dbReference>
<dbReference type="GO" id="GO:0016887">
    <property type="term" value="F:ATP hydrolysis activity"/>
    <property type="evidence" value="ECO:0007669"/>
    <property type="project" value="InterPro"/>
</dbReference>
<dbReference type="EMBL" id="CAJNOK010003762">
    <property type="protein sequence ID" value="CAF0913439.1"/>
    <property type="molecule type" value="Genomic_DNA"/>
</dbReference>
<dbReference type="GO" id="GO:0005524">
    <property type="term" value="F:ATP binding"/>
    <property type="evidence" value="ECO:0007669"/>
    <property type="project" value="UniProtKB-KW"/>
</dbReference>
<dbReference type="FunFam" id="3.40.50.300:FF:000205">
    <property type="entry name" value="ABC transporter B family member 4"/>
    <property type="match status" value="1"/>
</dbReference>
<dbReference type="PROSITE" id="PS00211">
    <property type="entry name" value="ABC_TRANSPORTER_1"/>
    <property type="match status" value="1"/>
</dbReference>
<evidence type="ECO:0000313" key="14">
    <source>
        <dbReference type="EMBL" id="CAF3692171.1"/>
    </source>
</evidence>
<comment type="caution">
    <text evidence="14">The sequence shown here is derived from an EMBL/GenBank/DDBJ whole genome shotgun (WGS) entry which is preliminary data.</text>
</comment>
<dbReference type="Proteomes" id="UP000677228">
    <property type="component" value="Unassembled WGS sequence"/>
</dbReference>
<dbReference type="PANTHER" id="PTHR43394">
    <property type="entry name" value="ATP-DEPENDENT PERMEASE MDL1, MITOCHONDRIAL"/>
    <property type="match status" value="1"/>
</dbReference>
<feature type="domain" description="ABC transporter" evidence="11">
    <location>
        <begin position="120"/>
        <end position="361"/>
    </location>
</feature>
<dbReference type="Pfam" id="PF00664">
    <property type="entry name" value="ABC_membrane"/>
    <property type="match status" value="1"/>
</dbReference>
<dbReference type="SMART" id="SM00382">
    <property type="entry name" value="AAA"/>
    <property type="match status" value="1"/>
</dbReference>
<keyword evidence="4 10" id="KW-0812">Transmembrane</keyword>
<dbReference type="EMBL" id="CAJOBA010003763">
    <property type="protein sequence ID" value="CAF3692171.1"/>
    <property type="molecule type" value="Genomic_DNA"/>
</dbReference>
<dbReference type="InterPro" id="IPR003593">
    <property type="entry name" value="AAA+_ATPase"/>
</dbReference>
<proteinExistence type="inferred from homology"/>
<keyword evidence="7 10" id="KW-1133">Transmembrane helix</keyword>
<dbReference type="Pfam" id="PF00005">
    <property type="entry name" value="ABC_tran"/>
    <property type="match status" value="1"/>
</dbReference>
<dbReference type="PROSITE" id="PS50893">
    <property type="entry name" value="ABC_TRANSPORTER_2"/>
    <property type="match status" value="1"/>
</dbReference>
<name>A0A8S2HWW9_9BILA</name>
<protein>
    <submittedName>
        <fullName evidence="14">Uncharacterized protein</fullName>
    </submittedName>
</protein>
<reference evidence="14" key="1">
    <citation type="submission" date="2021-02" db="EMBL/GenBank/DDBJ databases">
        <authorList>
            <person name="Nowell W R."/>
        </authorList>
    </citation>
    <scope>NUCLEOTIDE SEQUENCE</scope>
</reference>
<feature type="transmembrane region" description="Helical" evidence="10">
    <location>
        <begin position="12"/>
        <end position="31"/>
    </location>
</feature>
<keyword evidence="3" id="KW-0813">Transport</keyword>
<evidence type="ECO:0000256" key="7">
    <source>
        <dbReference type="ARBA" id="ARBA00022989"/>
    </source>
</evidence>
<feature type="domain" description="ABC transmembrane type-1" evidence="12">
    <location>
        <begin position="1"/>
        <end position="75"/>
    </location>
</feature>
<dbReference type="InterPro" id="IPR003439">
    <property type="entry name" value="ABC_transporter-like_ATP-bd"/>
</dbReference>
<keyword evidence="5" id="KW-0547">Nucleotide-binding</keyword>
<feature type="region of interest" description="Disordered" evidence="9">
    <location>
        <begin position="365"/>
        <end position="393"/>
    </location>
</feature>
<gene>
    <name evidence="13" type="ORF">OVA965_LOCUS10243</name>
    <name evidence="14" type="ORF">TMI583_LOCUS10239</name>
</gene>